<evidence type="ECO:0000313" key="10">
    <source>
        <dbReference type="EMBL" id="CAC5430820.1"/>
    </source>
</evidence>
<reference evidence="12" key="5">
    <citation type="submission" date="2019-02" db="EMBL/GenBank/DDBJ databases">
        <title>FDA dAtabase for Regulatory Grade micrObial Sequences (FDA-ARGOS): Supporting development and validation of Infectious Disease Dx tests.</title>
        <authorList>
            <person name="Duncan R."/>
            <person name="Fisher C."/>
            <person name="Tallon L.J."/>
            <person name="Sadzewicz L."/>
            <person name="Sengamalay N."/>
            <person name="Ott S."/>
            <person name="Godinez A."/>
            <person name="Nagaraj S."/>
            <person name="Nadendla S."/>
            <person name="Sichtig H."/>
        </authorList>
    </citation>
    <scope>NUCLEOTIDE SEQUENCE</scope>
    <source>
        <strain evidence="13">FDAARGOS_360</strain>
        <strain evidence="12">FDAARGOS_361</strain>
    </source>
</reference>
<dbReference type="VEuPathDB" id="TriTrypDB:LDHU3_25.2910"/>
<evidence type="ECO:0000256" key="7">
    <source>
        <dbReference type="SAM" id="MobiDB-lite"/>
    </source>
</evidence>
<keyword evidence="4" id="KW-0256">Endoplasmic reticulum</keyword>
<dbReference type="GeneID" id="13388819"/>
<dbReference type="GO" id="GO:0005787">
    <property type="term" value="C:signal peptidase complex"/>
    <property type="evidence" value="ECO:0007669"/>
    <property type="project" value="InterPro"/>
</dbReference>
<dbReference type="EMBL" id="FR799612">
    <property type="protein sequence ID" value="CBZ34873.1"/>
    <property type="molecule type" value="Genomic_DNA"/>
</dbReference>
<organism evidence="9 15">
    <name type="scientific">Leishmania donovani</name>
    <dbReference type="NCBI Taxonomy" id="5661"/>
    <lineage>
        <taxon>Eukaryota</taxon>
        <taxon>Discoba</taxon>
        <taxon>Euglenozoa</taxon>
        <taxon>Kinetoplastea</taxon>
        <taxon>Metakinetoplastina</taxon>
        <taxon>Trypanosomatida</taxon>
        <taxon>Trypanosomatidae</taxon>
        <taxon>Leishmaniinae</taxon>
        <taxon>Leishmania</taxon>
    </lineage>
</organism>
<dbReference type="VEuPathDB" id="TriTrypDB:LdCL_250030100"/>
<evidence type="ECO:0000256" key="3">
    <source>
        <dbReference type="ARBA" id="ARBA00022692"/>
    </source>
</evidence>
<evidence type="ECO:0000313" key="13">
    <source>
        <dbReference type="EMBL" id="TPP48806.1"/>
    </source>
</evidence>
<dbReference type="AlphaFoldDB" id="A0A3S7WZI3"/>
<name>A0A3S7WZI3_LEIDO</name>
<sequence>MEAAATPEAHPVAPALRKVHPAARWVAGLFSPMSLRDQGYCADMFQCILWGSLAVSFPIAYWMGCVLVTVIGVCAATVVCLVLFVPNWYQHPDPALKYADDTEVYDYYQQYEAAKKAAREASAPSKKTADASPALPKAKPRAATA</sequence>
<dbReference type="EMBL" id="LR812645">
    <property type="protein sequence ID" value="CAC5430820.1"/>
    <property type="molecule type" value="Genomic_DNA"/>
</dbReference>
<feature type="region of interest" description="Disordered" evidence="7">
    <location>
        <begin position="119"/>
        <end position="145"/>
    </location>
</feature>
<dbReference type="InterPro" id="IPR009542">
    <property type="entry name" value="Spc1/SPCS1"/>
</dbReference>
<dbReference type="OrthoDB" id="263893at2759"/>
<protein>
    <submittedName>
        <fullName evidence="12">Microsomal signal peptidase 12 kDa subunit (SPC12) family protein</fullName>
    </submittedName>
    <submittedName>
        <fullName evidence="9">Microsomal signal peptidase 12 kDa subunit (SPC12), putative</fullName>
    </submittedName>
    <submittedName>
        <fullName evidence="10">Microsomal_signal_peptidase_12_kDa_subunit_(SPC12 )_putative/Pfam:PF06645</fullName>
    </submittedName>
</protein>
<proteinExistence type="inferred from homology"/>
<dbReference type="Proteomes" id="UP000318447">
    <property type="component" value="Unassembled WGS sequence"/>
</dbReference>
<comment type="similarity">
    <text evidence="2">Belongs to the SPCS1 family.</text>
</comment>
<dbReference type="EMBL" id="CP029524">
    <property type="protein sequence ID" value="AYU79580.1"/>
    <property type="molecule type" value="Genomic_DNA"/>
</dbReference>
<keyword evidence="5 8" id="KW-1133">Transmembrane helix</keyword>
<gene>
    <name evidence="13" type="ORF">CGC20_26125</name>
    <name evidence="12" type="ORF">CGC21_9185</name>
    <name evidence="11" type="ORF">LDBPK_252430</name>
    <name evidence="9" type="ORF">LdCL_250030100</name>
    <name evidence="10" type="ORF">LDHU3_25.2910</name>
</gene>
<dbReference type="GO" id="GO:0006465">
    <property type="term" value="P:signal peptide processing"/>
    <property type="evidence" value="ECO:0007669"/>
    <property type="project" value="InterPro"/>
</dbReference>
<evidence type="ECO:0000313" key="11">
    <source>
        <dbReference type="EMBL" id="CBZ34873.1"/>
    </source>
</evidence>
<reference evidence="14" key="3">
    <citation type="submission" date="2011-02" db="EMBL/GenBank/DDBJ databases">
        <title>Whole genome sequencing of Leishmania donovani clinical lines reveals dynamic variation related to drug resistance.</title>
        <authorList>
            <person name="Downing T."/>
            <person name="Imamura H."/>
            <person name="Sanders M."/>
            <person name="Decuypere S."/>
            <person name="Hertz-Fowler C."/>
            <person name="Clark T.G."/>
            <person name="Rijal S."/>
            <person name="Sundar S."/>
            <person name="Quail M.A."/>
            <person name="De Doncker S."/>
            <person name="Maes I."/>
            <person name="Vanaerschot M."/>
            <person name="Stark O."/>
            <person name="Schonian G."/>
            <person name="Dujardin J.C."/>
            <person name="Berriman M."/>
        </authorList>
    </citation>
    <scope>NUCLEOTIDE SEQUENCE [LARGE SCALE GENOMIC DNA]</scope>
    <source>
        <strain evidence="14">BPK282A1</strain>
    </source>
</reference>
<reference evidence="11" key="2">
    <citation type="submission" date="2011-01" db="EMBL/GenBank/DDBJ databases">
        <authorList>
            <person name="Zhao B.P."/>
            <person name="Ren Z.A."/>
            <person name="Li C.D."/>
        </authorList>
    </citation>
    <scope>NUCLEOTIDE SEQUENCE</scope>
    <source>
        <strain evidence="11">BPK282A1</strain>
    </source>
</reference>
<feature type="transmembrane region" description="Helical" evidence="8">
    <location>
        <begin position="59"/>
        <end position="85"/>
    </location>
</feature>
<evidence type="ECO:0000256" key="5">
    <source>
        <dbReference type="ARBA" id="ARBA00022989"/>
    </source>
</evidence>
<dbReference type="Proteomes" id="UP000601710">
    <property type="component" value="Chromosome 25"/>
</dbReference>
<evidence type="ECO:0000256" key="6">
    <source>
        <dbReference type="ARBA" id="ARBA00023136"/>
    </source>
</evidence>
<dbReference type="OMA" id="FVPNWYQ"/>
<comment type="subcellular location">
    <subcellularLocation>
        <location evidence="1">Endoplasmic reticulum membrane</location>
        <topology evidence="1">Multi-pass membrane protein</topology>
    </subcellularLocation>
</comment>
<keyword evidence="6 8" id="KW-0472">Membrane</keyword>
<dbReference type="Proteomes" id="UP000008980">
    <property type="component" value="Chromosome 25"/>
</dbReference>
<evidence type="ECO:0000256" key="2">
    <source>
        <dbReference type="ARBA" id="ARBA00005245"/>
    </source>
</evidence>
<dbReference type="RefSeq" id="XP_003861573.1">
    <property type="nucleotide sequence ID" value="XM_003861525.1"/>
</dbReference>
<reference evidence="10" key="8">
    <citation type="submission" date="2020-06" db="EMBL/GenBank/DDBJ databases">
        <authorList>
            <person name="Camacho E."/>
            <person name="Gonzalez-de la Fuente S."/>
            <person name="Rastrojo A."/>
            <person name="Peiro-Pastor R."/>
            <person name="Solana JC."/>
            <person name="Tabera L."/>
            <person name="Gamarro F."/>
            <person name="Carrasco-Ramiro F."/>
            <person name="Requena JM."/>
            <person name="Aguado B."/>
        </authorList>
    </citation>
    <scope>NUCLEOTIDE SEQUENCE</scope>
</reference>
<dbReference type="Pfam" id="PF06645">
    <property type="entry name" value="SPC12"/>
    <property type="match status" value="1"/>
</dbReference>
<keyword evidence="15" id="KW-1185">Reference proteome</keyword>
<dbReference type="Proteomes" id="UP000318821">
    <property type="component" value="Unassembled WGS sequence"/>
</dbReference>
<evidence type="ECO:0000256" key="8">
    <source>
        <dbReference type="SAM" id="Phobius"/>
    </source>
</evidence>
<keyword evidence="3 8" id="KW-0812">Transmembrane</keyword>
<evidence type="ECO:0000256" key="4">
    <source>
        <dbReference type="ARBA" id="ARBA00022824"/>
    </source>
</evidence>
<dbReference type="KEGG" id="ldo:LDBPK_252430"/>
<evidence type="ECO:0000313" key="16">
    <source>
        <dbReference type="Proteomes" id="UP000318447"/>
    </source>
</evidence>
<dbReference type="Proteomes" id="UP000274082">
    <property type="component" value="Chromosome 25"/>
</dbReference>
<evidence type="ECO:0000313" key="14">
    <source>
        <dbReference type="Proteomes" id="UP000008980"/>
    </source>
</evidence>
<evidence type="ECO:0000256" key="1">
    <source>
        <dbReference type="ARBA" id="ARBA00004477"/>
    </source>
</evidence>
<reference evidence="9 15" key="4">
    <citation type="journal article" date="2018" name="Sci. Rep.">
        <title>A complete Leishmania donovani reference genome identifies novel genetic variations associated with virulence.</title>
        <authorList>
            <person name="Lypaczewski P."/>
            <person name="Hoshizaki J."/>
            <person name="Zhang W.-W."/>
            <person name="McCall L.-I."/>
            <person name="Torcivia-Rodriguez J."/>
            <person name="Simonyan V."/>
            <person name="Kaur A."/>
            <person name="Dewar K."/>
            <person name="Matlashewski G."/>
        </authorList>
    </citation>
    <scope>NUCLEOTIDE SEQUENCE [LARGE SCALE GENOMIC DNA]</scope>
    <source>
        <strain evidence="9 15">LdCL</strain>
    </source>
</reference>
<reference evidence="17" key="7">
    <citation type="submission" date="2019-02" db="EMBL/GenBank/DDBJ databases">
        <title>FDA dAtabase for Regulatory Grade micrObial Sequences (FDA-ARGOS): Supporting development and validation of Infectious Disease Dx tests.</title>
        <authorList>
            <person name="Duncan R."/>
            <person name="Fisher C."/>
            <person name="Tallon L."/>
            <person name="Sadzewicz L."/>
            <person name="Sengamalay N."/>
            <person name="Ott S."/>
            <person name="Godinez A."/>
            <person name="Nagaraj S."/>
            <person name="Vavikolanu K."/>
            <person name="Vyas G."/>
            <person name="Nadendla S."/>
            <person name="Aluvathingal J."/>
            <person name="Sichtig H."/>
        </authorList>
    </citation>
    <scope>NUCLEOTIDE SEQUENCE [LARGE SCALE GENOMIC DNA]</scope>
    <source>
        <strain evidence="17">FDAARGOS_360</strain>
    </source>
</reference>
<evidence type="ECO:0000313" key="12">
    <source>
        <dbReference type="EMBL" id="TPP40839.1"/>
    </source>
</evidence>
<reference evidence="11 14" key="1">
    <citation type="journal article" date="2011" name="Genome Res.">
        <title>Whole genome sequencing of multiple Leishmania donovani clinical isolates provides insights into population structure and mechanisms of drug resistance.</title>
        <authorList>
            <person name="Downing T."/>
            <person name="Imamura H."/>
            <person name="Decuypere S."/>
            <person name="Clark T.G."/>
            <person name="Coombs G.H."/>
            <person name="Cotton J.A."/>
            <person name="Hilley J.D."/>
            <person name="de Doncker S."/>
            <person name="Maes I."/>
            <person name="Mottram J.C."/>
            <person name="Quail M.A."/>
            <person name="Rijal S."/>
            <person name="Sanders M."/>
            <person name="Schonian G."/>
            <person name="Stark O."/>
            <person name="Sundar S."/>
            <person name="Vanaerschot M."/>
            <person name="Hertz-Fowler C."/>
            <person name="Dujardin J.C."/>
            <person name="Berriman M."/>
        </authorList>
    </citation>
    <scope>NUCLEOTIDE SEQUENCE [LARGE SCALE GENOMIC DNA]</scope>
    <source>
        <strain evidence="11 14">BPK282A1</strain>
    </source>
</reference>
<dbReference type="EMBL" id="RHLD01000022">
    <property type="protein sequence ID" value="TPP48806.1"/>
    <property type="molecule type" value="Genomic_DNA"/>
</dbReference>
<dbReference type="VEuPathDB" id="TriTrypDB:LdBPK_252430.1"/>
<accession>A0A3S7WZI3</accession>
<evidence type="ECO:0000313" key="17">
    <source>
        <dbReference type="Proteomes" id="UP000318821"/>
    </source>
</evidence>
<dbReference type="EMBL" id="RHLC01000018">
    <property type="protein sequence ID" value="TPP40839.1"/>
    <property type="molecule type" value="Genomic_DNA"/>
</dbReference>
<accession>E9BHZ7</accession>
<reference evidence="16" key="6">
    <citation type="submission" date="2019-02" db="EMBL/GenBank/DDBJ databases">
        <title>FDA dAtabase for Regulatory Grade micrObial Sequences (FDA-ARGOS): Supporting development and validation of Infectious Disease Dx tests.</title>
        <authorList>
            <person name="Duncan R."/>
            <person name="Fisher C."/>
            <person name="Tallon L."/>
            <person name="Sadzewicz L."/>
            <person name="Sengamalay N."/>
            <person name="Ott S."/>
            <person name="Godinez A."/>
            <person name="Nagaraj S."/>
            <person name="Vavikolanu K."/>
            <person name="Nadendla S."/>
            <person name="Aluvathingal J."/>
            <person name="Sichtig H."/>
        </authorList>
    </citation>
    <scope>NUCLEOTIDE SEQUENCE [LARGE SCALE GENOMIC DNA]</scope>
    <source>
        <strain evidence="16">FDAARGOS_361</strain>
    </source>
</reference>
<evidence type="ECO:0000313" key="15">
    <source>
        <dbReference type="Proteomes" id="UP000274082"/>
    </source>
</evidence>
<evidence type="ECO:0000313" key="9">
    <source>
        <dbReference type="EMBL" id="AYU79580.1"/>
    </source>
</evidence>